<proteinExistence type="predicted"/>
<dbReference type="Gene3D" id="1.10.10.10">
    <property type="entry name" value="Winged helix-like DNA-binding domain superfamily/Winged helix DNA-binding domain"/>
    <property type="match status" value="1"/>
</dbReference>
<evidence type="ECO:0000259" key="4">
    <source>
        <dbReference type="PROSITE" id="PS50043"/>
    </source>
</evidence>
<dbReference type="Proteomes" id="UP000469185">
    <property type="component" value="Unassembled WGS sequence"/>
</dbReference>
<dbReference type="InterPro" id="IPR011990">
    <property type="entry name" value="TPR-like_helical_dom_sf"/>
</dbReference>
<accession>A0A6N9YJN8</accession>
<dbReference type="Pfam" id="PF00196">
    <property type="entry name" value="GerE"/>
    <property type="match status" value="1"/>
</dbReference>
<dbReference type="SMART" id="SM00421">
    <property type="entry name" value="HTH_LUXR"/>
    <property type="match status" value="1"/>
</dbReference>
<dbReference type="GO" id="GO:0006355">
    <property type="term" value="P:regulation of DNA-templated transcription"/>
    <property type="evidence" value="ECO:0007669"/>
    <property type="project" value="InterPro"/>
</dbReference>
<evidence type="ECO:0000313" key="5">
    <source>
        <dbReference type="EMBL" id="NED95172.1"/>
    </source>
</evidence>
<gene>
    <name evidence="5" type="ORF">G1H11_07570</name>
</gene>
<dbReference type="SUPFAM" id="SSF46894">
    <property type="entry name" value="C-terminal effector domain of the bipartite response regulators"/>
    <property type="match status" value="1"/>
</dbReference>
<keyword evidence="3" id="KW-0804">Transcription</keyword>
<dbReference type="PANTHER" id="PTHR44688">
    <property type="entry name" value="DNA-BINDING TRANSCRIPTIONAL ACTIVATOR DEVR_DOSR"/>
    <property type="match status" value="1"/>
</dbReference>
<dbReference type="PRINTS" id="PR00038">
    <property type="entry name" value="HTHLUXR"/>
</dbReference>
<dbReference type="InterPro" id="IPR000792">
    <property type="entry name" value="Tscrpt_reg_LuxR_C"/>
</dbReference>
<evidence type="ECO:0000256" key="1">
    <source>
        <dbReference type="ARBA" id="ARBA00023015"/>
    </source>
</evidence>
<dbReference type="Gene3D" id="1.25.40.10">
    <property type="entry name" value="Tetratricopeptide repeat domain"/>
    <property type="match status" value="1"/>
</dbReference>
<dbReference type="InterPro" id="IPR016032">
    <property type="entry name" value="Sig_transdc_resp-reg_C-effctor"/>
</dbReference>
<name>A0A6N9YJN8_9ACTN</name>
<dbReference type="PROSITE" id="PS50043">
    <property type="entry name" value="HTH_LUXR_2"/>
    <property type="match status" value="1"/>
</dbReference>
<keyword evidence="2" id="KW-0238">DNA-binding</keyword>
<dbReference type="SUPFAM" id="SSF48452">
    <property type="entry name" value="TPR-like"/>
    <property type="match status" value="1"/>
</dbReference>
<sequence length="272" mass="28992">MAVGTAAEAHYQVGDLRRLRGDFAGAHEAYSRSHELGRDPQPGLALLHLAEGRVEAAASSIRSALIAETLNRPVRARLCAAQVEIALAADDVDTACKADAELTEIASAYGSSGLLALAFFVHGLVALKDGGAAEALPILRDACRRWRELDAPYECARVRAVLAQVYDELGDTDAAEAERRVAEATFVRLGAVLDTRALSIRKGGAALPDGLTAREAEVLGLAARGKSNRQIATSLVLSEKTVARHLSNIFTKINVSSRTEAAAYAFQHRLIR</sequence>
<dbReference type="AlphaFoldDB" id="A0A6N9YJN8"/>
<evidence type="ECO:0000313" key="6">
    <source>
        <dbReference type="Proteomes" id="UP000469185"/>
    </source>
</evidence>
<dbReference type="EMBL" id="JAAGOB010000003">
    <property type="protein sequence ID" value="NED95172.1"/>
    <property type="molecule type" value="Genomic_DNA"/>
</dbReference>
<dbReference type="InterPro" id="IPR036388">
    <property type="entry name" value="WH-like_DNA-bd_sf"/>
</dbReference>
<evidence type="ECO:0000256" key="3">
    <source>
        <dbReference type="ARBA" id="ARBA00023163"/>
    </source>
</evidence>
<dbReference type="CDD" id="cd06170">
    <property type="entry name" value="LuxR_C_like"/>
    <property type="match status" value="1"/>
</dbReference>
<organism evidence="5 6">
    <name type="scientific">Phytoactinopolyspora alkaliphila</name>
    <dbReference type="NCBI Taxonomy" id="1783498"/>
    <lineage>
        <taxon>Bacteria</taxon>
        <taxon>Bacillati</taxon>
        <taxon>Actinomycetota</taxon>
        <taxon>Actinomycetes</taxon>
        <taxon>Jiangellales</taxon>
        <taxon>Jiangellaceae</taxon>
        <taxon>Phytoactinopolyspora</taxon>
    </lineage>
</organism>
<dbReference type="PROSITE" id="PS00622">
    <property type="entry name" value="HTH_LUXR_1"/>
    <property type="match status" value="1"/>
</dbReference>
<comment type="caution">
    <text evidence="5">The sequence shown here is derived from an EMBL/GenBank/DDBJ whole genome shotgun (WGS) entry which is preliminary data.</text>
</comment>
<keyword evidence="1" id="KW-0805">Transcription regulation</keyword>
<protein>
    <submittedName>
        <fullName evidence="5">Helix-turn-helix transcriptional regulator</fullName>
    </submittedName>
</protein>
<keyword evidence="6" id="KW-1185">Reference proteome</keyword>
<feature type="domain" description="HTH luxR-type" evidence="4">
    <location>
        <begin position="204"/>
        <end position="269"/>
    </location>
</feature>
<reference evidence="5 6" key="1">
    <citation type="submission" date="2020-02" db="EMBL/GenBank/DDBJ databases">
        <authorList>
            <person name="Li X.-J."/>
            <person name="Feng X.-M."/>
        </authorList>
    </citation>
    <scope>NUCLEOTIDE SEQUENCE [LARGE SCALE GENOMIC DNA]</scope>
    <source>
        <strain evidence="5 6">CGMCC 4.7225</strain>
    </source>
</reference>
<dbReference type="GO" id="GO:0003677">
    <property type="term" value="F:DNA binding"/>
    <property type="evidence" value="ECO:0007669"/>
    <property type="project" value="UniProtKB-KW"/>
</dbReference>
<dbReference type="PANTHER" id="PTHR44688:SF16">
    <property type="entry name" value="DNA-BINDING TRANSCRIPTIONAL ACTIVATOR DEVR_DOSR"/>
    <property type="match status" value="1"/>
</dbReference>
<evidence type="ECO:0000256" key="2">
    <source>
        <dbReference type="ARBA" id="ARBA00023125"/>
    </source>
</evidence>